<feature type="compositionally biased region" description="Low complexity" evidence="1">
    <location>
        <begin position="203"/>
        <end position="213"/>
    </location>
</feature>
<evidence type="ECO:0000313" key="2">
    <source>
        <dbReference type="EMBL" id="EGG13002.1"/>
    </source>
</evidence>
<dbReference type="Proteomes" id="UP000001072">
    <property type="component" value="Unassembled WGS sequence"/>
</dbReference>
<feature type="compositionally biased region" description="Polar residues" evidence="1">
    <location>
        <begin position="180"/>
        <end position="195"/>
    </location>
</feature>
<gene>
    <name evidence="2" type="ORF">MELLADRAFT_58689</name>
</gene>
<feature type="region of interest" description="Disordered" evidence="1">
    <location>
        <begin position="66"/>
        <end position="222"/>
    </location>
</feature>
<keyword evidence="3" id="KW-1185">Reference proteome</keyword>
<organism evidence="3">
    <name type="scientific">Melampsora larici-populina (strain 98AG31 / pathotype 3-4-7)</name>
    <name type="common">Poplar leaf rust fungus</name>
    <dbReference type="NCBI Taxonomy" id="747676"/>
    <lineage>
        <taxon>Eukaryota</taxon>
        <taxon>Fungi</taxon>
        <taxon>Dikarya</taxon>
        <taxon>Basidiomycota</taxon>
        <taxon>Pucciniomycotina</taxon>
        <taxon>Pucciniomycetes</taxon>
        <taxon>Pucciniales</taxon>
        <taxon>Melampsoraceae</taxon>
        <taxon>Melampsora</taxon>
    </lineage>
</organism>
<feature type="compositionally biased region" description="Low complexity" evidence="1">
    <location>
        <begin position="101"/>
        <end position="117"/>
    </location>
</feature>
<dbReference type="OrthoDB" id="2362516at2759"/>
<dbReference type="HOGENOM" id="CLU_072847_0_0_1"/>
<evidence type="ECO:0008006" key="4">
    <source>
        <dbReference type="Google" id="ProtNLM"/>
    </source>
</evidence>
<evidence type="ECO:0000313" key="3">
    <source>
        <dbReference type="Proteomes" id="UP000001072"/>
    </source>
</evidence>
<evidence type="ECO:0000256" key="1">
    <source>
        <dbReference type="SAM" id="MobiDB-lite"/>
    </source>
</evidence>
<sequence length="222" mass="22076">MTMTMGTSCNEGDHACLQGGFAQCVSGKYVSLGCSPPTVCFELPLLLKPGSVPTCTTPADAAARISNTGVQGGVKGDGTETPAGSNSTSPIADAPSLNGTDMGMGDMSNNTMSMNTNASDATPDLNATSTANNTDAENVPSAESTGADAQSSSALNATNPVDDADNSFAAASKATKTDNAKASTSSPVVSANLTDPQAAIDANSSVSINSTSNSEDEDCVEE</sequence>
<dbReference type="GeneID" id="18929217"/>
<dbReference type="KEGG" id="mlr:MELLADRAFT_58689"/>
<dbReference type="VEuPathDB" id="FungiDB:MELLADRAFT_58689"/>
<dbReference type="RefSeq" id="XP_007403940.1">
    <property type="nucleotide sequence ID" value="XM_007403878.1"/>
</dbReference>
<accession>F4R4H2</accession>
<dbReference type="InParanoid" id="F4R4H2"/>
<proteinExistence type="predicted"/>
<reference evidence="3" key="1">
    <citation type="journal article" date="2011" name="Proc. Natl. Acad. Sci. U.S.A.">
        <title>Obligate biotrophy features unraveled by the genomic analysis of rust fungi.</title>
        <authorList>
            <person name="Duplessis S."/>
            <person name="Cuomo C.A."/>
            <person name="Lin Y.-C."/>
            <person name="Aerts A."/>
            <person name="Tisserant E."/>
            <person name="Veneault-Fourrey C."/>
            <person name="Joly D.L."/>
            <person name="Hacquard S."/>
            <person name="Amselem J."/>
            <person name="Cantarel B.L."/>
            <person name="Chiu R."/>
            <person name="Coutinho P.M."/>
            <person name="Feau N."/>
            <person name="Field M."/>
            <person name="Frey P."/>
            <person name="Gelhaye E."/>
            <person name="Goldberg J."/>
            <person name="Grabherr M.G."/>
            <person name="Kodira C.D."/>
            <person name="Kohler A."/>
            <person name="Kuees U."/>
            <person name="Lindquist E.A."/>
            <person name="Lucas S.M."/>
            <person name="Mago R."/>
            <person name="Mauceli E."/>
            <person name="Morin E."/>
            <person name="Murat C."/>
            <person name="Pangilinan J.L."/>
            <person name="Park R."/>
            <person name="Pearson M."/>
            <person name="Quesneville H."/>
            <person name="Rouhier N."/>
            <person name="Sakthikumar S."/>
            <person name="Salamov A.A."/>
            <person name="Schmutz J."/>
            <person name="Selles B."/>
            <person name="Shapiro H."/>
            <person name="Tanguay P."/>
            <person name="Tuskan G.A."/>
            <person name="Henrissat B."/>
            <person name="Van de Peer Y."/>
            <person name="Rouze P."/>
            <person name="Ellis J.G."/>
            <person name="Dodds P.N."/>
            <person name="Schein J.E."/>
            <person name="Zhong S."/>
            <person name="Hamelin R.C."/>
            <person name="Grigoriev I.V."/>
            <person name="Szabo L.J."/>
            <person name="Martin F."/>
        </authorList>
    </citation>
    <scope>NUCLEOTIDE SEQUENCE [LARGE SCALE GENOMIC DNA]</scope>
    <source>
        <strain evidence="3">98AG31 / pathotype 3-4-7</strain>
    </source>
</reference>
<dbReference type="AlphaFoldDB" id="F4R4H2"/>
<dbReference type="EMBL" id="GL883090">
    <property type="protein sequence ID" value="EGG13002.1"/>
    <property type="molecule type" value="Genomic_DNA"/>
</dbReference>
<protein>
    <recommendedName>
        <fullName evidence="4">Carbohydrate-binding module family 19 domain-containing protein</fullName>
    </recommendedName>
</protein>
<name>F4R4H2_MELLP</name>
<feature type="compositionally biased region" description="Polar residues" evidence="1">
    <location>
        <begin position="125"/>
        <end position="159"/>
    </location>
</feature>